<keyword evidence="1" id="KW-0472">Membrane</keyword>
<keyword evidence="1" id="KW-0812">Transmembrane</keyword>
<comment type="caution">
    <text evidence="2">The sequence shown here is derived from an EMBL/GenBank/DDBJ whole genome shotgun (WGS) entry which is preliminary data.</text>
</comment>
<dbReference type="RefSeq" id="WP_185084323.1">
    <property type="nucleotide sequence ID" value="NZ_JACHJB010000001.1"/>
</dbReference>
<dbReference type="AlphaFoldDB" id="A0A7X0C0Z0"/>
<keyword evidence="3" id="KW-1185">Reference proteome</keyword>
<evidence type="ECO:0000313" key="3">
    <source>
        <dbReference type="Proteomes" id="UP000583800"/>
    </source>
</evidence>
<evidence type="ECO:0000256" key="1">
    <source>
        <dbReference type="SAM" id="Phobius"/>
    </source>
</evidence>
<feature type="transmembrane region" description="Helical" evidence="1">
    <location>
        <begin position="28"/>
        <end position="53"/>
    </location>
</feature>
<dbReference type="Proteomes" id="UP000583800">
    <property type="component" value="Unassembled WGS sequence"/>
</dbReference>
<proteinExistence type="predicted"/>
<keyword evidence="1" id="KW-1133">Transmembrane helix</keyword>
<protein>
    <submittedName>
        <fullName evidence="2">Uncharacterized protein</fullName>
    </submittedName>
</protein>
<evidence type="ECO:0000313" key="2">
    <source>
        <dbReference type="EMBL" id="MBB6346569.1"/>
    </source>
</evidence>
<gene>
    <name evidence="2" type="ORF">FHU36_003078</name>
</gene>
<accession>A0A7X0C0Z0</accession>
<sequence>MMVLPSVAVVRVVTGLLSVAVLPARSMALVVTVFGVVSVVLVLVLVLVMALVMSMSMSMSMSRQALVS</sequence>
<dbReference type="EMBL" id="JACHJB010000001">
    <property type="protein sequence ID" value="MBB6346569.1"/>
    <property type="molecule type" value="Genomic_DNA"/>
</dbReference>
<reference evidence="2 3" key="1">
    <citation type="submission" date="2020-08" db="EMBL/GenBank/DDBJ databases">
        <title>Sequencing the genomes of 1000 actinobacteria strains.</title>
        <authorList>
            <person name="Klenk H.-P."/>
        </authorList>
    </citation>
    <scope>NUCLEOTIDE SEQUENCE [LARGE SCALE GENOMIC DNA]</scope>
    <source>
        <strain evidence="2 3">DSM 45913</strain>
    </source>
</reference>
<name>A0A7X0C0Z0_9ACTN</name>
<organism evidence="2 3">
    <name type="scientific">Nonomuraea muscovyensis</name>
    <dbReference type="NCBI Taxonomy" id="1124761"/>
    <lineage>
        <taxon>Bacteria</taxon>
        <taxon>Bacillati</taxon>
        <taxon>Actinomycetota</taxon>
        <taxon>Actinomycetes</taxon>
        <taxon>Streptosporangiales</taxon>
        <taxon>Streptosporangiaceae</taxon>
        <taxon>Nonomuraea</taxon>
    </lineage>
</organism>